<comment type="function">
    <text evidence="6">Part of the binding-protein-dependent transport system for phosphate; probably responsible for the translocation of the substrate across the membrane.</text>
</comment>
<sequence>MTTSTPSAGSAAGNALRRGRRRPVDSTVKVLLVAAALVSIATTVGIVIALVQPAIGFFQQVSIVEFLTGTSWTPTFAQKAYGVLPLVAATVVVTVIALLIAVPIGLGSAIYLSEYANRRTRKVLKPIIELLAGVPTVVYGFVALFALNPLLQDIWPGGRKPAFQNLLIAGIAMGIMIVPTIASISEDSMSSVPRSLREGAYALASTKMQVSTRVVVPAAISGIVAAVVLGISRAVGETMIVTIAGGLVSDKVTFDPLEGAATMTAFIANVSSGDIPVGSLDYDSVFAVGALLFLITFALNAVSIRMVRRFREVYE</sequence>
<dbReference type="OrthoDB" id="9775069at2"/>
<dbReference type="CDD" id="cd06261">
    <property type="entry name" value="TM_PBP2"/>
    <property type="match status" value="1"/>
</dbReference>
<evidence type="ECO:0000256" key="6">
    <source>
        <dbReference type="RuleBase" id="RU363054"/>
    </source>
</evidence>
<evidence type="ECO:0000256" key="1">
    <source>
        <dbReference type="ARBA" id="ARBA00004141"/>
    </source>
</evidence>
<feature type="transmembrane region" description="Helical" evidence="5">
    <location>
        <begin position="80"/>
        <end position="106"/>
    </location>
</feature>
<keyword evidence="6" id="KW-1003">Cell membrane</keyword>
<keyword evidence="6" id="KW-0592">Phosphate transport</keyword>
<organism evidence="9 10">
    <name type="scientific">Micromonospora deserti</name>
    <dbReference type="NCBI Taxonomy" id="2070366"/>
    <lineage>
        <taxon>Bacteria</taxon>
        <taxon>Bacillati</taxon>
        <taxon>Actinomycetota</taxon>
        <taxon>Actinomycetes</taxon>
        <taxon>Micromonosporales</taxon>
        <taxon>Micromonosporaceae</taxon>
        <taxon>Micromonospora</taxon>
    </lineage>
</organism>
<evidence type="ECO:0000256" key="3">
    <source>
        <dbReference type="ARBA" id="ARBA00022989"/>
    </source>
</evidence>
<comment type="subcellular location">
    <subcellularLocation>
        <location evidence="5">Cell membrane</location>
        <topology evidence="5">Multi-pass membrane protein</topology>
    </subcellularLocation>
    <subcellularLocation>
        <location evidence="1">Membrane</location>
        <topology evidence="1">Multi-pass membrane protein</topology>
    </subcellularLocation>
</comment>
<dbReference type="InterPro" id="IPR035906">
    <property type="entry name" value="MetI-like_sf"/>
</dbReference>
<comment type="similarity">
    <text evidence="6">Belongs to the binding-protein-dependent transport system permease family. CysTW subfamily.</text>
</comment>
<feature type="transmembrane region" description="Helical" evidence="5">
    <location>
        <begin position="166"/>
        <end position="184"/>
    </location>
</feature>
<evidence type="ECO:0000256" key="2">
    <source>
        <dbReference type="ARBA" id="ARBA00022692"/>
    </source>
</evidence>
<protein>
    <recommendedName>
        <fullName evidence="6">Phosphate transport system permease protein</fullName>
    </recommendedName>
</protein>
<gene>
    <name evidence="9" type="primary">pstC</name>
    <name evidence="9" type="ORF">C1I99_01740</name>
</gene>
<dbReference type="InterPro" id="IPR011864">
    <property type="entry name" value="Phosphate_PstC"/>
</dbReference>
<feature type="transmembrane region" description="Helical" evidence="5">
    <location>
        <begin position="284"/>
        <end position="302"/>
    </location>
</feature>
<feature type="region of interest" description="Disordered" evidence="7">
    <location>
        <begin position="1"/>
        <end position="20"/>
    </location>
</feature>
<dbReference type="RefSeq" id="WP_111132385.1">
    <property type="nucleotide sequence ID" value="NZ_POUB01000006.1"/>
</dbReference>
<dbReference type="PANTHER" id="PTHR42727:SF1">
    <property type="entry name" value="PHOSPHATE TRANSPORT SYSTEM PERMEASE"/>
    <property type="match status" value="1"/>
</dbReference>
<feature type="domain" description="ABC transmembrane type-1" evidence="8">
    <location>
        <begin position="87"/>
        <end position="303"/>
    </location>
</feature>
<keyword evidence="5" id="KW-0813">Transport</keyword>
<keyword evidence="2 5" id="KW-0812">Transmembrane</keyword>
<dbReference type="SUPFAM" id="SSF161098">
    <property type="entry name" value="MetI-like"/>
    <property type="match status" value="1"/>
</dbReference>
<evidence type="ECO:0000313" key="10">
    <source>
        <dbReference type="Proteomes" id="UP000248749"/>
    </source>
</evidence>
<dbReference type="GO" id="GO:0005886">
    <property type="term" value="C:plasma membrane"/>
    <property type="evidence" value="ECO:0007669"/>
    <property type="project" value="UniProtKB-SubCell"/>
</dbReference>
<dbReference type="Proteomes" id="UP000248749">
    <property type="component" value="Unassembled WGS sequence"/>
</dbReference>
<dbReference type="NCBIfam" id="TIGR02138">
    <property type="entry name" value="phosphate_pstC"/>
    <property type="match status" value="1"/>
</dbReference>
<evidence type="ECO:0000256" key="5">
    <source>
        <dbReference type="RuleBase" id="RU363032"/>
    </source>
</evidence>
<reference evidence="9 10" key="1">
    <citation type="submission" date="2018-01" db="EMBL/GenBank/DDBJ databases">
        <title>Draft genome sequence of Salinispora sp. 13K206.</title>
        <authorList>
            <person name="Sahin N."/>
            <person name="Saygin H."/>
            <person name="Ay H."/>
        </authorList>
    </citation>
    <scope>NUCLEOTIDE SEQUENCE [LARGE SCALE GENOMIC DNA]</scope>
    <source>
        <strain evidence="9 10">13K206</strain>
    </source>
</reference>
<dbReference type="PANTHER" id="PTHR42727">
    <property type="entry name" value="PHOSPHATE TRANSPORT SYSTEM PERMEASE PROTEIN"/>
    <property type="match status" value="1"/>
</dbReference>
<proteinExistence type="inferred from homology"/>
<dbReference type="GO" id="GO:0005315">
    <property type="term" value="F:phosphate transmembrane transporter activity"/>
    <property type="evidence" value="ECO:0007669"/>
    <property type="project" value="InterPro"/>
</dbReference>
<keyword evidence="10" id="KW-1185">Reference proteome</keyword>
<dbReference type="Pfam" id="PF00528">
    <property type="entry name" value="BPD_transp_1"/>
    <property type="match status" value="1"/>
</dbReference>
<feature type="transmembrane region" description="Helical" evidence="5">
    <location>
        <begin position="127"/>
        <end position="146"/>
    </location>
</feature>
<evidence type="ECO:0000256" key="7">
    <source>
        <dbReference type="SAM" id="MobiDB-lite"/>
    </source>
</evidence>
<evidence type="ECO:0000259" key="8">
    <source>
        <dbReference type="PROSITE" id="PS50928"/>
    </source>
</evidence>
<dbReference type="AlphaFoldDB" id="A0A2W2CXE9"/>
<accession>A0A2W2CXE9</accession>
<name>A0A2W2CXE9_9ACTN</name>
<keyword evidence="3 5" id="KW-1133">Transmembrane helix</keyword>
<feature type="transmembrane region" description="Helical" evidence="5">
    <location>
        <begin position="214"/>
        <end position="232"/>
    </location>
</feature>
<dbReference type="EMBL" id="POUB01000006">
    <property type="protein sequence ID" value="PZG02601.1"/>
    <property type="molecule type" value="Genomic_DNA"/>
</dbReference>
<dbReference type="PROSITE" id="PS50928">
    <property type="entry name" value="ABC_TM1"/>
    <property type="match status" value="1"/>
</dbReference>
<feature type="transmembrane region" description="Helical" evidence="5">
    <location>
        <begin position="30"/>
        <end position="51"/>
    </location>
</feature>
<evidence type="ECO:0000256" key="4">
    <source>
        <dbReference type="ARBA" id="ARBA00023136"/>
    </source>
</evidence>
<keyword evidence="4 5" id="KW-0472">Membrane</keyword>
<evidence type="ECO:0000313" key="9">
    <source>
        <dbReference type="EMBL" id="PZG02601.1"/>
    </source>
</evidence>
<dbReference type="InterPro" id="IPR000515">
    <property type="entry name" value="MetI-like"/>
</dbReference>
<comment type="caution">
    <text evidence="9">The sequence shown here is derived from an EMBL/GenBank/DDBJ whole genome shotgun (WGS) entry which is preliminary data.</text>
</comment>
<dbReference type="Gene3D" id="1.10.3720.10">
    <property type="entry name" value="MetI-like"/>
    <property type="match status" value="1"/>
</dbReference>
<dbReference type="GO" id="GO:0006817">
    <property type="term" value="P:phosphate ion transport"/>
    <property type="evidence" value="ECO:0007669"/>
    <property type="project" value="UniProtKB-KW"/>
</dbReference>